<dbReference type="EMBL" id="LCZJ02000037">
    <property type="protein sequence ID" value="KTD83934.1"/>
    <property type="molecule type" value="Genomic_DNA"/>
</dbReference>
<evidence type="ECO:0000256" key="3">
    <source>
        <dbReference type="ARBA" id="ARBA00022500"/>
    </source>
</evidence>
<dbReference type="PANTHER" id="PTHR32089">
    <property type="entry name" value="METHYL-ACCEPTING CHEMOTAXIS PROTEIN MCPB"/>
    <property type="match status" value="1"/>
</dbReference>
<dbReference type="InterPro" id="IPR004089">
    <property type="entry name" value="MCPsignal_dom"/>
</dbReference>
<keyword evidence="2" id="KW-1003">Cell membrane</keyword>
<evidence type="ECO:0000256" key="9">
    <source>
        <dbReference type="PROSITE-ProRule" id="PRU00284"/>
    </source>
</evidence>
<comment type="subcellular location">
    <subcellularLocation>
        <location evidence="1">Cell membrane</location>
        <topology evidence="1">Multi-pass membrane protein</topology>
    </subcellularLocation>
</comment>
<feature type="domain" description="HAMP" evidence="12">
    <location>
        <begin position="304"/>
        <end position="356"/>
    </location>
</feature>
<dbReference type="Pfam" id="PF02743">
    <property type="entry name" value="dCache_1"/>
    <property type="match status" value="1"/>
</dbReference>
<feature type="domain" description="Methyl-accepting transducer" evidence="11">
    <location>
        <begin position="375"/>
        <end position="646"/>
    </location>
</feature>
<name>A0A0W1ARM7_9BACL</name>
<dbReference type="Pfam" id="PF00672">
    <property type="entry name" value="HAMP"/>
    <property type="match status" value="1"/>
</dbReference>
<keyword evidence="14" id="KW-1185">Reference proteome</keyword>
<gene>
    <name evidence="13" type="ORF">UQ64_27590</name>
</gene>
<keyword evidence="5 10" id="KW-1133">Transmembrane helix</keyword>
<evidence type="ECO:0000256" key="6">
    <source>
        <dbReference type="ARBA" id="ARBA00023136"/>
    </source>
</evidence>
<comment type="caution">
    <text evidence="13">The sequence shown here is derived from an EMBL/GenBank/DDBJ whole genome shotgun (WGS) entry which is preliminary data.</text>
</comment>
<keyword evidence="4 10" id="KW-0812">Transmembrane</keyword>
<dbReference type="CDD" id="cd11386">
    <property type="entry name" value="MCP_signal"/>
    <property type="match status" value="1"/>
</dbReference>
<sequence length="664" mass="71936">MTFMNKKAGMSIRTKLILTYLLVLLLPSIIIGWRTYQSASHEVEDQLVSNATESVVAVNEIINSNIQSKIDAVSYFSTEFTAEGTNSEATGKKVASMKDRLKEYAVLHPDVLDIYVSTSRGESIHASEAKLPEGYDPRQESAYINSLKHGKGAVISPAFQTVNQETAIAISTVLKSGDGVVTLNLNLSALGDLTSTKVGKEGYIIILDNSKKYLVHPTKAIGQESSDDFVKRMFEDEQGSFDYVYKDTHNKMTFMVNELTGWRVGGTISIDEVTSATSDIRNTAMLVIVVSVLFALIVIYFNIQSILRPLLRLRKATAVLAKGDLSENIGAFRRDEIGMLAENFQLMVLSLREMIVGVQEMTGNVSSSAEELTASAEQNAQTIEQMTIAIQEVAAGTERQVIGVRKGMESTAATTSEVDHISVYMEQVSAMMDKTSLSASEGNDSVISVVDKINGIHETVGELGSVIDKLNERTGQIEGIVGVITGIARQTNLLALNASIEAARAGEHGRGFAVVAAEVRKLAEESERSAHLIAEQITAINSEMTLVTHTMEDTKQRVTEGIEAVDTSGRSFSRIRRAVKSAAEKIEAMGGAVQTLMVESDHMEKAIGEIRGITEEAAVSTETIATAAQEQLASVEEMASSSTDLSRLAEELQKLVSSFKIHSS</sequence>
<dbReference type="PROSITE" id="PS50885">
    <property type="entry name" value="HAMP"/>
    <property type="match status" value="1"/>
</dbReference>
<proteinExistence type="inferred from homology"/>
<feature type="transmembrane region" description="Helical" evidence="10">
    <location>
        <begin position="284"/>
        <end position="303"/>
    </location>
</feature>
<dbReference type="InterPro" id="IPR033479">
    <property type="entry name" value="dCache_1"/>
</dbReference>
<dbReference type="PROSITE" id="PS50111">
    <property type="entry name" value="CHEMOTAXIS_TRANSDUC_2"/>
    <property type="match status" value="1"/>
</dbReference>
<keyword evidence="7 9" id="KW-0807">Transducer</keyword>
<dbReference type="Pfam" id="PF00015">
    <property type="entry name" value="MCPsignal"/>
    <property type="match status" value="1"/>
</dbReference>
<keyword evidence="3" id="KW-0145">Chemotaxis</keyword>
<dbReference type="CDD" id="cd12912">
    <property type="entry name" value="PDC2_MCP_like"/>
    <property type="match status" value="1"/>
</dbReference>
<evidence type="ECO:0000313" key="14">
    <source>
        <dbReference type="Proteomes" id="UP000054709"/>
    </source>
</evidence>
<evidence type="ECO:0000259" key="11">
    <source>
        <dbReference type="PROSITE" id="PS50111"/>
    </source>
</evidence>
<evidence type="ECO:0000256" key="4">
    <source>
        <dbReference type="ARBA" id="ARBA00022692"/>
    </source>
</evidence>
<evidence type="ECO:0000256" key="7">
    <source>
        <dbReference type="ARBA" id="ARBA00023224"/>
    </source>
</evidence>
<dbReference type="SMART" id="SM00283">
    <property type="entry name" value="MA"/>
    <property type="match status" value="1"/>
</dbReference>
<dbReference type="RefSeq" id="WP_060626014.1">
    <property type="nucleotide sequence ID" value="NZ_LCZJ02000037.1"/>
</dbReference>
<dbReference type="GO" id="GO:0005886">
    <property type="term" value="C:plasma membrane"/>
    <property type="evidence" value="ECO:0007669"/>
    <property type="project" value="UniProtKB-SubCell"/>
</dbReference>
<evidence type="ECO:0000256" key="1">
    <source>
        <dbReference type="ARBA" id="ARBA00004651"/>
    </source>
</evidence>
<comment type="similarity">
    <text evidence="8">Belongs to the methyl-accepting chemotaxis (MCP) protein family.</text>
</comment>
<reference evidence="13 14" key="1">
    <citation type="journal article" date="2015" name="Int. Biodeterior. Biodegradation">
        <title>Physiological and genetic screening methods for the isolation of methyl tert-butyl ether-degrading bacteria for bioremediation purposes.</title>
        <authorList>
            <person name="Guisado I.M."/>
            <person name="Purswani J."/>
            <person name="Gonzalez Lopez J."/>
            <person name="Pozo C."/>
        </authorList>
    </citation>
    <scope>NUCLEOTIDE SEQUENCE [LARGE SCALE GENOMIC DNA]</scope>
    <source>
        <strain evidence="13 14">SH7</strain>
    </source>
</reference>
<dbReference type="OrthoDB" id="243053at2"/>
<keyword evidence="6 10" id="KW-0472">Membrane</keyword>
<evidence type="ECO:0000256" key="8">
    <source>
        <dbReference type="ARBA" id="ARBA00029447"/>
    </source>
</evidence>
<evidence type="ECO:0000256" key="2">
    <source>
        <dbReference type="ARBA" id="ARBA00022475"/>
    </source>
</evidence>
<organism evidence="13 14">
    <name type="scientific">Paenibacillus etheri</name>
    <dbReference type="NCBI Taxonomy" id="1306852"/>
    <lineage>
        <taxon>Bacteria</taxon>
        <taxon>Bacillati</taxon>
        <taxon>Bacillota</taxon>
        <taxon>Bacilli</taxon>
        <taxon>Bacillales</taxon>
        <taxon>Paenibacillaceae</taxon>
        <taxon>Paenibacillus</taxon>
    </lineage>
</organism>
<evidence type="ECO:0000313" key="13">
    <source>
        <dbReference type="EMBL" id="KTD83934.1"/>
    </source>
</evidence>
<dbReference type="Gene3D" id="1.10.287.950">
    <property type="entry name" value="Methyl-accepting chemotaxis protein"/>
    <property type="match status" value="1"/>
</dbReference>
<dbReference type="InterPro" id="IPR003660">
    <property type="entry name" value="HAMP_dom"/>
</dbReference>
<dbReference type="GO" id="GO:0007165">
    <property type="term" value="P:signal transduction"/>
    <property type="evidence" value="ECO:0007669"/>
    <property type="project" value="UniProtKB-KW"/>
</dbReference>
<evidence type="ECO:0000259" key="12">
    <source>
        <dbReference type="PROSITE" id="PS50885"/>
    </source>
</evidence>
<dbReference type="Gene3D" id="3.30.450.20">
    <property type="entry name" value="PAS domain"/>
    <property type="match status" value="2"/>
</dbReference>
<dbReference type="SUPFAM" id="SSF58104">
    <property type="entry name" value="Methyl-accepting chemotaxis protein (MCP) signaling domain"/>
    <property type="match status" value="1"/>
</dbReference>
<evidence type="ECO:0000256" key="5">
    <source>
        <dbReference type="ARBA" id="ARBA00022989"/>
    </source>
</evidence>
<evidence type="ECO:0000256" key="10">
    <source>
        <dbReference type="SAM" id="Phobius"/>
    </source>
</evidence>
<evidence type="ECO:0008006" key="15">
    <source>
        <dbReference type="Google" id="ProtNLM"/>
    </source>
</evidence>
<dbReference type="CDD" id="cd06225">
    <property type="entry name" value="HAMP"/>
    <property type="match status" value="1"/>
</dbReference>
<protein>
    <recommendedName>
        <fullName evidence="15">Chemotaxis protein</fullName>
    </recommendedName>
</protein>
<dbReference type="Proteomes" id="UP000054709">
    <property type="component" value="Unassembled WGS sequence"/>
</dbReference>
<dbReference type="SMART" id="SM00304">
    <property type="entry name" value="HAMP"/>
    <property type="match status" value="1"/>
</dbReference>
<accession>A0A0W1ARM7</accession>
<dbReference type="AlphaFoldDB" id="A0A0W1ARM7"/>
<dbReference type="GO" id="GO:0006935">
    <property type="term" value="P:chemotaxis"/>
    <property type="evidence" value="ECO:0007669"/>
    <property type="project" value="UniProtKB-KW"/>
</dbReference>
<dbReference type="PANTHER" id="PTHR32089:SF114">
    <property type="entry name" value="METHYL-ACCEPTING CHEMOTAXIS PROTEIN MCPB"/>
    <property type="match status" value="1"/>
</dbReference>